<reference evidence="2 3" key="1">
    <citation type="journal article" date="2023" name="Sci. Data">
        <title>Genome assembly of the Korean intertidal mud-creeper Batillaria attramentaria.</title>
        <authorList>
            <person name="Patra A.K."/>
            <person name="Ho P.T."/>
            <person name="Jun S."/>
            <person name="Lee S.J."/>
            <person name="Kim Y."/>
            <person name="Won Y.J."/>
        </authorList>
    </citation>
    <scope>NUCLEOTIDE SEQUENCE [LARGE SCALE GENOMIC DNA]</scope>
    <source>
        <strain evidence="2">Wonlab-2016</strain>
    </source>
</reference>
<name>A0ABD0JW47_9CAEN</name>
<sequence length="109" mass="12446">MRLACRAGHMFEYTEGPGSNDDQTTLTLRRKTVRFGHTREACHVNHTDTLYRNGIDPRRPVGTSNRQHVQQRCSVPLSTRAFLRGDGTRVTKFRSEKPPLVIDRQVGRA</sequence>
<gene>
    <name evidence="2" type="ORF">BaRGS_00029816</name>
</gene>
<dbReference type="AlphaFoldDB" id="A0ABD0JW47"/>
<dbReference type="EMBL" id="JACVVK020000314">
    <property type="protein sequence ID" value="KAK7478949.1"/>
    <property type="molecule type" value="Genomic_DNA"/>
</dbReference>
<evidence type="ECO:0000256" key="1">
    <source>
        <dbReference type="SAM" id="MobiDB-lite"/>
    </source>
</evidence>
<evidence type="ECO:0000313" key="3">
    <source>
        <dbReference type="Proteomes" id="UP001519460"/>
    </source>
</evidence>
<feature type="compositionally biased region" description="Polar residues" evidence="1">
    <location>
        <begin position="62"/>
        <end position="73"/>
    </location>
</feature>
<evidence type="ECO:0000313" key="2">
    <source>
        <dbReference type="EMBL" id="KAK7478949.1"/>
    </source>
</evidence>
<dbReference type="Proteomes" id="UP001519460">
    <property type="component" value="Unassembled WGS sequence"/>
</dbReference>
<keyword evidence="3" id="KW-1185">Reference proteome</keyword>
<accession>A0ABD0JW47</accession>
<proteinExistence type="predicted"/>
<comment type="caution">
    <text evidence="2">The sequence shown here is derived from an EMBL/GenBank/DDBJ whole genome shotgun (WGS) entry which is preliminary data.</text>
</comment>
<protein>
    <submittedName>
        <fullName evidence="2">Uncharacterized protein</fullName>
    </submittedName>
</protein>
<organism evidence="2 3">
    <name type="scientific">Batillaria attramentaria</name>
    <dbReference type="NCBI Taxonomy" id="370345"/>
    <lineage>
        <taxon>Eukaryota</taxon>
        <taxon>Metazoa</taxon>
        <taxon>Spiralia</taxon>
        <taxon>Lophotrochozoa</taxon>
        <taxon>Mollusca</taxon>
        <taxon>Gastropoda</taxon>
        <taxon>Caenogastropoda</taxon>
        <taxon>Sorbeoconcha</taxon>
        <taxon>Cerithioidea</taxon>
        <taxon>Batillariidae</taxon>
        <taxon>Batillaria</taxon>
    </lineage>
</organism>
<feature type="region of interest" description="Disordered" evidence="1">
    <location>
        <begin position="51"/>
        <end position="73"/>
    </location>
</feature>